<accession>A0A4S4BQD1</accession>
<dbReference type="CDD" id="cd05233">
    <property type="entry name" value="SDR_c"/>
    <property type="match status" value="1"/>
</dbReference>
<dbReference type="PANTHER" id="PTHR42760">
    <property type="entry name" value="SHORT-CHAIN DEHYDROGENASES/REDUCTASES FAMILY MEMBER"/>
    <property type="match status" value="1"/>
</dbReference>
<reference evidence="3 4" key="1">
    <citation type="submission" date="2019-04" db="EMBL/GenBank/DDBJ databases">
        <title>Bacillus sediminilitoris sp. nov., isolated from a tidal flat sediment on the East China Sea.</title>
        <authorList>
            <person name="Wei Y."/>
            <person name="Mao H."/>
            <person name="Fang J."/>
        </authorList>
    </citation>
    <scope>NUCLEOTIDE SEQUENCE [LARGE SCALE GENOMIC DNA]</scope>
    <source>
        <strain evidence="3 4">DSL-17</strain>
    </source>
</reference>
<dbReference type="InterPro" id="IPR036291">
    <property type="entry name" value="NAD(P)-bd_dom_sf"/>
</dbReference>
<keyword evidence="4" id="KW-1185">Reference proteome</keyword>
<evidence type="ECO:0000256" key="1">
    <source>
        <dbReference type="ARBA" id="ARBA00006484"/>
    </source>
</evidence>
<dbReference type="PRINTS" id="PR00080">
    <property type="entry name" value="SDRFAMILY"/>
</dbReference>
<dbReference type="FunFam" id="3.40.50.720:FF:000084">
    <property type="entry name" value="Short-chain dehydrogenase reductase"/>
    <property type="match status" value="1"/>
</dbReference>
<dbReference type="Pfam" id="PF13561">
    <property type="entry name" value="adh_short_C2"/>
    <property type="match status" value="1"/>
</dbReference>
<evidence type="ECO:0000313" key="3">
    <source>
        <dbReference type="EMBL" id="THF76629.1"/>
    </source>
</evidence>
<protein>
    <submittedName>
        <fullName evidence="3">SDR family oxidoreductase</fullName>
    </submittedName>
</protein>
<dbReference type="Proteomes" id="UP000310334">
    <property type="component" value="Unassembled WGS sequence"/>
</dbReference>
<proteinExistence type="inferred from homology"/>
<name>A0A4S4BQD1_9BACI</name>
<sequence length="258" mass="27330">MILNSNRKIALITGAARGLGLQIAKELGVNDYEVVLLDRREELLAQSVGKLKDLRINAYGLGCDLSNIDEISSVVDDVVHSIGSPHVLVNNAGVNQVKPLQDVTSEDWDFVMDINLKASFFLMQAVVPFMSKGSSIINISSIAANSPRPLSVAYAASKAGLISMTKTAAVAFADKGIRVNAICPGAMETHLLGEMSESMGDISGVQPKQALMDYVGHIPLGRIGFPQEVAQSVVFLASPASSYITGQSINICGGLTLK</sequence>
<dbReference type="InterPro" id="IPR002347">
    <property type="entry name" value="SDR_fam"/>
</dbReference>
<dbReference type="EMBL" id="SSNT01000019">
    <property type="protein sequence ID" value="THF76629.1"/>
    <property type="molecule type" value="Genomic_DNA"/>
</dbReference>
<organism evidence="3 4">
    <name type="scientific">Metabacillus sediminilitoris</name>
    <dbReference type="NCBI Taxonomy" id="2567941"/>
    <lineage>
        <taxon>Bacteria</taxon>
        <taxon>Bacillati</taxon>
        <taxon>Bacillota</taxon>
        <taxon>Bacilli</taxon>
        <taxon>Bacillales</taxon>
        <taxon>Bacillaceae</taxon>
        <taxon>Metabacillus</taxon>
    </lineage>
</organism>
<comment type="caution">
    <text evidence="3">The sequence shown here is derived from an EMBL/GenBank/DDBJ whole genome shotgun (WGS) entry which is preliminary data.</text>
</comment>
<dbReference type="PROSITE" id="PS00061">
    <property type="entry name" value="ADH_SHORT"/>
    <property type="match status" value="1"/>
</dbReference>
<evidence type="ECO:0000256" key="2">
    <source>
        <dbReference type="ARBA" id="ARBA00023002"/>
    </source>
</evidence>
<dbReference type="GO" id="GO:0016616">
    <property type="term" value="F:oxidoreductase activity, acting on the CH-OH group of donors, NAD or NADP as acceptor"/>
    <property type="evidence" value="ECO:0007669"/>
    <property type="project" value="TreeGrafter"/>
</dbReference>
<dbReference type="OrthoDB" id="9803333at2"/>
<dbReference type="GO" id="GO:0008206">
    <property type="term" value="P:bile acid metabolic process"/>
    <property type="evidence" value="ECO:0007669"/>
    <property type="project" value="UniProtKB-ARBA"/>
</dbReference>
<dbReference type="SUPFAM" id="SSF51735">
    <property type="entry name" value="NAD(P)-binding Rossmann-fold domains"/>
    <property type="match status" value="1"/>
</dbReference>
<dbReference type="AlphaFoldDB" id="A0A4S4BQD1"/>
<evidence type="ECO:0000313" key="4">
    <source>
        <dbReference type="Proteomes" id="UP000310334"/>
    </source>
</evidence>
<dbReference type="PRINTS" id="PR00081">
    <property type="entry name" value="GDHRDH"/>
</dbReference>
<keyword evidence="2" id="KW-0560">Oxidoreductase</keyword>
<dbReference type="Gene3D" id="3.40.50.720">
    <property type="entry name" value="NAD(P)-binding Rossmann-like Domain"/>
    <property type="match status" value="1"/>
</dbReference>
<gene>
    <name evidence="3" type="ORF">E6W99_21015</name>
</gene>
<comment type="similarity">
    <text evidence="1">Belongs to the short-chain dehydrogenases/reductases (SDR) family.</text>
</comment>
<dbReference type="InterPro" id="IPR020904">
    <property type="entry name" value="Sc_DH/Rdtase_CS"/>
</dbReference>